<reference evidence="1 2" key="1">
    <citation type="submission" date="2008-07" db="EMBL/GenBank/DDBJ databases">
        <authorList>
            <person name="El-Sayed N."/>
            <person name="Caler E."/>
            <person name="Inman J."/>
            <person name="Amedeo P."/>
            <person name="Hass B."/>
            <person name="Wortman J."/>
        </authorList>
    </citation>
    <scope>NUCLEOTIDE SEQUENCE [LARGE SCALE GENOMIC DNA]</scope>
    <source>
        <strain evidence="2">ATCC 50983 / TXsc</strain>
    </source>
</reference>
<sequence length="67" mass="8271">PLLRRRPHHCRSPPIIVCIRELPHESQWRYLRRNDRTFGENGNQQWLWWPNTQTYRGRPEDRPIGAR</sequence>
<dbReference type="GeneID" id="9061916"/>
<dbReference type="AlphaFoldDB" id="C5KKC0"/>
<feature type="non-terminal residue" evidence="1">
    <location>
        <position position="67"/>
    </location>
</feature>
<proteinExistence type="predicted"/>
<dbReference type="EMBL" id="GG673688">
    <property type="protein sequence ID" value="EER15032.1"/>
    <property type="molecule type" value="Genomic_DNA"/>
</dbReference>
<organism evidence="2">
    <name type="scientific">Perkinsus marinus (strain ATCC 50983 / TXsc)</name>
    <dbReference type="NCBI Taxonomy" id="423536"/>
    <lineage>
        <taxon>Eukaryota</taxon>
        <taxon>Sar</taxon>
        <taxon>Alveolata</taxon>
        <taxon>Perkinsozoa</taxon>
        <taxon>Perkinsea</taxon>
        <taxon>Perkinsida</taxon>
        <taxon>Perkinsidae</taxon>
        <taxon>Perkinsus</taxon>
    </lineage>
</organism>
<protein>
    <submittedName>
        <fullName evidence="1">Uncharacterized protein</fullName>
    </submittedName>
</protein>
<dbReference type="InParanoid" id="C5KKC0"/>
<gene>
    <name evidence="1" type="ORF">Pmar_PMAR023356</name>
</gene>
<dbReference type="RefSeq" id="XP_002783236.1">
    <property type="nucleotide sequence ID" value="XM_002783190.1"/>
</dbReference>
<dbReference type="Proteomes" id="UP000007800">
    <property type="component" value="Unassembled WGS sequence"/>
</dbReference>
<accession>C5KKC0</accession>
<evidence type="ECO:0000313" key="2">
    <source>
        <dbReference type="Proteomes" id="UP000007800"/>
    </source>
</evidence>
<evidence type="ECO:0000313" key="1">
    <source>
        <dbReference type="EMBL" id="EER15032.1"/>
    </source>
</evidence>
<keyword evidence="2" id="KW-1185">Reference proteome</keyword>
<feature type="non-terminal residue" evidence="1">
    <location>
        <position position="1"/>
    </location>
</feature>
<name>C5KKC0_PERM5</name>